<name>A0A7J6XX19_TRYCR</name>
<accession>A0A7J6XX19</accession>
<dbReference type="Proteomes" id="UP000583944">
    <property type="component" value="Unassembled WGS sequence"/>
</dbReference>
<sequence>MDATPAAASTASTSHTIKHSASPPRDAGPQKNNMWAQRLNHSSQKHGASNKPASHPIVWARQSRKAHTLMPAIQSPRAVHHSVSCVSMCEFQTMQNKNKKCIGDAQWSERNTYITAILRLQHGIVAAQAAVAAVLAHLQRSQRVQHNVCMFTYACVHVSAYTCRAAMPQKRIQREQRAEREGQHTRKLLISSETHAAGGMVVLNHNKSKTIKKQKAEAWDDQRTHSHCSRKAKHTHRERERGRPLNAMKTKQKQLRCSAHAVRQDGSGACRAKESTNGPAWVCMHIYNGHIMCVLRGMR</sequence>
<dbReference type="VEuPathDB" id="TriTrypDB:ECC02_008263"/>
<feature type="compositionally biased region" description="Basic residues" evidence="1">
    <location>
        <begin position="225"/>
        <end position="236"/>
    </location>
</feature>
<gene>
    <name evidence="2" type="ORF">ECC02_008263</name>
</gene>
<feature type="compositionally biased region" description="Low complexity" evidence="1">
    <location>
        <begin position="1"/>
        <end position="22"/>
    </location>
</feature>
<reference evidence="2 3" key="1">
    <citation type="journal article" date="2019" name="Genome Biol. Evol.">
        <title>Nanopore Sequencing Significantly Improves Genome Assembly of the Protozoan Parasite Trypanosoma cruzi.</title>
        <authorList>
            <person name="Diaz-Viraque F."/>
            <person name="Pita S."/>
            <person name="Greif G."/>
            <person name="de Souza R.C.M."/>
            <person name="Iraola G."/>
            <person name="Robello C."/>
        </authorList>
    </citation>
    <scope>NUCLEOTIDE SEQUENCE [LARGE SCALE GENOMIC DNA]</scope>
    <source>
        <strain evidence="2 3">Berenice</strain>
    </source>
</reference>
<feature type="region of interest" description="Disordered" evidence="1">
    <location>
        <begin position="1"/>
        <end position="32"/>
    </location>
</feature>
<organism evidence="2 3">
    <name type="scientific">Trypanosoma cruzi</name>
    <dbReference type="NCBI Taxonomy" id="5693"/>
    <lineage>
        <taxon>Eukaryota</taxon>
        <taxon>Discoba</taxon>
        <taxon>Euglenozoa</taxon>
        <taxon>Kinetoplastea</taxon>
        <taxon>Metakinetoplastina</taxon>
        <taxon>Trypanosomatida</taxon>
        <taxon>Trypanosomatidae</taxon>
        <taxon>Trypanosoma</taxon>
        <taxon>Schizotrypanum</taxon>
    </lineage>
</organism>
<feature type="compositionally biased region" description="Basic and acidic residues" evidence="1">
    <location>
        <begin position="215"/>
        <end position="224"/>
    </location>
</feature>
<dbReference type="AlphaFoldDB" id="A0A7J6XX19"/>
<evidence type="ECO:0000256" key="1">
    <source>
        <dbReference type="SAM" id="MobiDB-lite"/>
    </source>
</evidence>
<comment type="caution">
    <text evidence="2">The sequence shown here is derived from an EMBL/GenBank/DDBJ whole genome shotgun (WGS) entry which is preliminary data.</text>
</comment>
<evidence type="ECO:0000313" key="3">
    <source>
        <dbReference type="Proteomes" id="UP000583944"/>
    </source>
</evidence>
<dbReference type="EMBL" id="JABDHM010000086">
    <property type="protein sequence ID" value="KAF5218775.1"/>
    <property type="molecule type" value="Genomic_DNA"/>
</dbReference>
<evidence type="ECO:0000313" key="2">
    <source>
        <dbReference type="EMBL" id="KAF5218775.1"/>
    </source>
</evidence>
<feature type="region of interest" description="Disordered" evidence="1">
    <location>
        <begin position="215"/>
        <end position="241"/>
    </location>
</feature>
<proteinExistence type="predicted"/>
<protein>
    <submittedName>
        <fullName evidence="2">Uncharacterized protein</fullName>
    </submittedName>
</protein>